<protein>
    <submittedName>
        <fullName evidence="2">Uncharacterized protein</fullName>
    </submittedName>
</protein>
<keyword evidence="3" id="KW-1185">Reference proteome</keyword>
<organism evidence="2 3">
    <name type="scientific">Acorus calamus</name>
    <name type="common">Sweet flag</name>
    <dbReference type="NCBI Taxonomy" id="4465"/>
    <lineage>
        <taxon>Eukaryota</taxon>
        <taxon>Viridiplantae</taxon>
        <taxon>Streptophyta</taxon>
        <taxon>Embryophyta</taxon>
        <taxon>Tracheophyta</taxon>
        <taxon>Spermatophyta</taxon>
        <taxon>Magnoliopsida</taxon>
        <taxon>Liliopsida</taxon>
        <taxon>Acoraceae</taxon>
        <taxon>Acorus</taxon>
    </lineage>
</organism>
<feature type="region of interest" description="Disordered" evidence="1">
    <location>
        <begin position="1"/>
        <end position="21"/>
    </location>
</feature>
<dbReference type="AlphaFoldDB" id="A0AAV9E1G7"/>
<reference evidence="2" key="2">
    <citation type="submission" date="2023-06" db="EMBL/GenBank/DDBJ databases">
        <authorList>
            <person name="Ma L."/>
            <person name="Liu K.-W."/>
            <person name="Li Z."/>
            <person name="Hsiao Y.-Y."/>
            <person name="Qi Y."/>
            <person name="Fu T."/>
            <person name="Tang G."/>
            <person name="Zhang D."/>
            <person name="Sun W.-H."/>
            <person name="Liu D.-K."/>
            <person name="Li Y."/>
            <person name="Chen G.-Z."/>
            <person name="Liu X.-D."/>
            <person name="Liao X.-Y."/>
            <person name="Jiang Y.-T."/>
            <person name="Yu X."/>
            <person name="Hao Y."/>
            <person name="Huang J."/>
            <person name="Zhao X.-W."/>
            <person name="Ke S."/>
            <person name="Chen Y.-Y."/>
            <person name="Wu W.-L."/>
            <person name="Hsu J.-L."/>
            <person name="Lin Y.-F."/>
            <person name="Huang M.-D."/>
            <person name="Li C.-Y."/>
            <person name="Huang L."/>
            <person name="Wang Z.-W."/>
            <person name="Zhao X."/>
            <person name="Zhong W.-Y."/>
            <person name="Peng D.-H."/>
            <person name="Ahmad S."/>
            <person name="Lan S."/>
            <person name="Zhang J.-S."/>
            <person name="Tsai W.-C."/>
            <person name="Van De Peer Y."/>
            <person name="Liu Z.-J."/>
        </authorList>
    </citation>
    <scope>NUCLEOTIDE SEQUENCE</scope>
    <source>
        <strain evidence="2">CP</strain>
        <tissue evidence="2">Leaves</tissue>
    </source>
</reference>
<name>A0AAV9E1G7_ACOCL</name>
<dbReference type="Proteomes" id="UP001180020">
    <property type="component" value="Unassembled WGS sequence"/>
</dbReference>
<reference evidence="2" key="1">
    <citation type="journal article" date="2023" name="Nat. Commun.">
        <title>Diploid and tetraploid genomes of Acorus and the evolution of monocots.</title>
        <authorList>
            <person name="Ma L."/>
            <person name="Liu K.W."/>
            <person name="Li Z."/>
            <person name="Hsiao Y.Y."/>
            <person name="Qi Y."/>
            <person name="Fu T."/>
            <person name="Tang G.D."/>
            <person name="Zhang D."/>
            <person name="Sun W.H."/>
            <person name="Liu D.K."/>
            <person name="Li Y."/>
            <person name="Chen G.Z."/>
            <person name="Liu X.D."/>
            <person name="Liao X.Y."/>
            <person name="Jiang Y.T."/>
            <person name="Yu X."/>
            <person name="Hao Y."/>
            <person name="Huang J."/>
            <person name="Zhao X.W."/>
            <person name="Ke S."/>
            <person name="Chen Y.Y."/>
            <person name="Wu W.L."/>
            <person name="Hsu J.L."/>
            <person name="Lin Y.F."/>
            <person name="Huang M.D."/>
            <person name="Li C.Y."/>
            <person name="Huang L."/>
            <person name="Wang Z.W."/>
            <person name="Zhao X."/>
            <person name="Zhong W.Y."/>
            <person name="Peng D.H."/>
            <person name="Ahmad S."/>
            <person name="Lan S."/>
            <person name="Zhang J.S."/>
            <person name="Tsai W.C."/>
            <person name="Van de Peer Y."/>
            <person name="Liu Z.J."/>
        </authorList>
    </citation>
    <scope>NUCLEOTIDE SEQUENCE</scope>
    <source>
        <strain evidence="2">CP</strain>
    </source>
</reference>
<dbReference type="EMBL" id="JAUJYO010000010">
    <property type="protein sequence ID" value="KAK1306977.1"/>
    <property type="molecule type" value="Genomic_DNA"/>
</dbReference>
<gene>
    <name evidence="2" type="ORF">QJS10_CPA10g00613</name>
</gene>
<comment type="caution">
    <text evidence="2">The sequence shown here is derived from an EMBL/GenBank/DDBJ whole genome shotgun (WGS) entry which is preliminary data.</text>
</comment>
<accession>A0AAV9E1G7</accession>
<evidence type="ECO:0000313" key="2">
    <source>
        <dbReference type="EMBL" id="KAK1306977.1"/>
    </source>
</evidence>
<feature type="region of interest" description="Disordered" evidence="1">
    <location>
        <begin position="34"/>
        <end position="94"/>
    </location>
</feature>
<sequence>MDVMKSPVVVSGGGGGGFKEEMKFESNIGVDEVRELGMIGGEKTARDGDRSMPSSPNRKDSNNSEQSGNWRGSRRKRAIEDDPCSNGEGLPVTQDAILRHRPTRAIKNSNETIDNDNMIDKTELQVSLSLGTTSSGPKKEEKMNISNKISDEGKLREGLTLGYIASSRD</sequence>
<evidence type="ECO:0000313" key="3">
    <source>
        <dbReference type="Proteomes" id="UP001180020"/>
    </source>
</evidence>
<evidence type="ECO:0000256" key="1">
    <source>
        <dbReference type="SAM" id="MobiDB-lite"/>
    </source>
</evidence>
<proteinExistence type="predicted"/>